<evidence type="ECO:0000313" key="7">
    <source>
        <dbReference type="EMBL" id="OGF71243.1"/>
    </source>
</evidence>
<dbReference type="HAMAP" id="MF_00374">
    <property type="entry name" value="Ribosomal_uL29"/>
    <property type="match status" value="1"/>
</dbReference>
<organism evidence="7 8">
    <name type="scientific">Candidatus Giovannonibacteria bacterium RIFCSPHIGHO2_02_FULL_45_40</name>
    <dbReference type="NCBI Taxonomy" id="1798337"/>
    <lineage>
        <taxon>Bacteria</taxon>
        <taxon>Candidatus Giovannoniibacteriota</taxon>
    </lineage>
</organism>
<dbReference type="NCBIfam" id="TIGR00012">
    <property type="entry name" value="L29"/>
    <property type="match status" value="1"/>
</dbReference>
<dbReference type="GO" id="GO:0006412">
    <property type="term" value="P:translation"/>
    <property type="evidence" value="ECO:0007669"/>
    <property type="project" value="UniProtKB-UniRule"/>
</dbReference>
<dbReference type="InterPro" id="IPR001854">
    <property type="entry name" value="Ribosomal_uL29"/>
</dbReference>
<dbReference type="Gene3D" id="1.10.287.310">
    <property type="match status" value="1"/>
</dbReference>
<sequence length="65" mass="7644">MKTSELKVKDKNELMELLQAERQKILELRMKSGQSRPKNVKESKETRKTIARILTLLKQFNNSTI</sequence>
<dbReference type="AlphaFoldDB" id="A0A1F5W6J3"/>
<proteinExistence type="inferred from homology"/>
<evidence type="ECO:0000256" key="6">
    <source>
        <dbReference type="SAM" id="Coils"/>
    </source>
</evidence>
<dbReference type="InterPro" id="IPR036049">
    <property type="entry name" value="Ribosomal_uL29_sf"/>
</dbReference>
<evidence type="ECO:0000313" key="8">
    <source>
        <dbReference type="Proteomes" id="UP000178743"/>
    </source>
</evidence>
<gene>
    <name evidence="5" type="primary">rpmC</name>
    <name evidence="7" type="ORF">A3C05_04105</name>
</gene>
<dbReference type="SUPFAM" id="SSF46561">
    <property type="entry name" value="Ribosomal protein L29 (L29p)"/>
    <property type="match status" value="1"/>
</dbReference>
<dbReference type="GO" id="GO:1990904">
    <property type="term" value="C:ribonucleoprotein complex"/>
    <property type="evidence" value="ECO:0007669"/>
    <property type="project" value="UniProtKB-KW"/>
</dbReference>
<dbReference type="GO" id="GO:0003735">
    <property type="term" value="F:structural constituent of ribosome"/>
    <property type="evidence" value="ECO:0007669"/>
    <property type="project" value="InterPro"/>
</dbReference>
<accession>A0A1F5W6J3</accession>
<keyword evidence="2 5" id="KW-0689">Ribosomal protein</keyword>
<evidence type="ECO:0000256" key="4">
    <source>
        <dbReference type="ARBA" id="ARBA00035204"/>
    </source>
</evidence>
<comment type="similarity">
    <text evidence="1 5">Belongs to the universal ribosomal protein uL29 family.</text>
</comment>
<keyword evidence="6" id="KW-0175">Coiled coil</keyword>
<evidence type="ECO:0000256" key="2">
    <source>
        <dbReference type="ARBA" id="ARBA00022980"/>
    </source>
</evidence>
<evidence type="ECO:0000256" key="5">
    <source>
        <dbReference type="HAMAP-Rule" id="MF_00374"/>
    </source>
</evidence>
<reference evidence="7 8" key="1">
    <citation type="journal article" date="2016" name="Nat. Commun.">
        <title>Thousands of microbial genomes shed light on interconnected biogeochemical processes in an aquifer system.</title>
        <authorList>
            <person name="Anantharaman K."/>
            <person name="Brown C.T."/>
            <person name="Hug L.A."/>
            <person name="Sharon I."/>
            <person name="Castelle C.J."/>
            <person name="Probst A.J."/>
            <person name="Thomas B.C."/>
            <person name="Singh A."/>
            <person name="Wilkins M.J."/>
            <person name="Karaoz U."/>
            <person name="Brodie E.L."/>
            <person name="Williams K.H."/>
            <person name="Hubbard S.S."/>
            <person name="Banfield J.F."/>
        </authorList>
    </citation>
    <scope>NUCLEOTIDE SEQUENCE [LARGE SCALE GENOMIC DNA]</scope>
</reference>
<dbReference type="EMBL" id="MFHP01000033">
    <property type="protein sequence ID" value="OGF71243.1"/>
    <property type="molecule type" value="Genomic_DNA"/>
</dbReference>
<keyword evidence="3 5" id="KW-0687">Ribonucleoprotein</keyword>
<dbReference type="GO" id="GO:0005840">
    <property type="term" value="C:ribosome"/>
    <property type="evidence" value="ECO:0007669"/>
    <property type="project" value="UniProtKB-KW"/>
</dbReference>
<feature type="coiled-coil region" evidence="6">
    <location>
        <begin position="1"/>
        <end position="31"/>
    </location>
</feature>
<evidence type="ECO:0000256" key="1">
    <source>
        <dbReference type="ARBA" id="ARBA00009254"/>
    </source>
</evidence>
<name>A0A1F5W6J3_9BACT</name>
<comment type="caution">
    <text evidence="7">The sequence shown here is derived from an EMBL/GenBank/DDBJ whole genome shotgun (WGS) entry which is preliminary data.</text>
</comment>
<dbReference type="Pfam" id="PF00831">
    <property type="entry name" value="Ribosomal_L29"/>
    <property type="match status" value="1"/>
</dbReference>
<evidence type="ECO:0000256" key="3">
    <source>
        <dbReference type="ARBA" id="ARBA00023274"/>
    </source>
</evidence>
<dbReference type="Proteomes" id="UP000178743">
    <property type="component" value="Unassembled WGS sequence"/>
</dbReference>
<protein>
    <recommendedName>
        <fullName evidence="4 5">Large ribosomal subunit protein uL29</fullName>
    </recommendedName>
</protein>